<dbReference type="GO" id="GO:0004523">
    <property type="term" value="F:RNA-DNA hybrid ribonuclease activity"/>
    <property type="evidence" value="ECO:0007669"/>
    <property type="project" value="InterPro"/>
</dbReference>
<dbReference type="PANTHER" id="PTHR33116">
    <property type="entry name" value="REVERSE TRANSCRIPTASE ZINC-BINDING DOMAIN-CONTAINING PROTEIN-RELATED-RELATED"/>
    <property type="match status" value="1"/>
</dbReference>
<reference evidence="2" key="1">
    <citation type="submission" date="2022-08" db="EMBL/GenBank/DDBJ databases">
        <authorList>
            <person name="Marques A."/>
        </authorList>
    </citation>
    <scope>NUCLEOTIDE SEQUENCE</scope>
    <source>
        <strain evidence="2">RhyPub2mFocal</strain>
        <tissue evidence="2">Leaves</tissue>
    </source>
</reference>
<keyword evidence="2" id="KW-0808">Transferase</keyword>
<dbReference type="EMBL" id="JAMFTS010000002">
    <property type="protein sequence ID" value="KAJ4801583.1"/>
    <property type="molecule type" value="Genomic_DNA"/>
</dbReference>
<dbReference type="SUPFAM" id="SSF53098">
    <property type="entry name" value="Ribonuclease H-like"/>
    <property type="match status" value="1"/>
</dbReference>
<dbReference type="CDD" id="cd01650">
    <property type="entry name" value="RT_nLTR_like"/>
    <property type="match status" value="1"/>
</dbReference>
<organism evidence="2 3">
    <name type="scientific">Rhynchospora pubera</name>
    <dbReference type="NCBI Taxonomy" id="906938"/>
    <lineage>
        <taxon>Eukaryota</taxon>
        <taxon>Viridiplantae</taxon>
        <taxon>Streptophyta</taxon>
        <taxon>Embryophyta</taxon>
        <taxon>Tracheophyta</taxon>
        <taxon>Spermatophyta</taxon>
        <taxon>Magnoliopsida</taxon>
        <taxon>Liliopsida</taxon>
        <taxon>Poales</taxon>
        <taxon>Cyperaceae</taxon>
        <taxon>Cyperoideae</taxon>
        <taxon>Rhynchosporeae</taxon>
        <taxon>Rhynchospora</taxon>
    </lineage>
</organism>
<feature type="domain" description="Reverse transcriptase" evidence="1">
    <location>
        <begin position="476"/>
        <end position="757"/>
    </location>
</feature>
<dbReference type="Gene3D" id="3.60.10.10">
    <property type="entry name" value="Endonuclease/exonuclease/phosphatase"/>
    <property type="match status" value="1"/>
</dbReference>
<dbReference type="InterPro" id="IPR036397">
    <property type="entry name" value="RNaseH_sf"/>
</dbReference>
<dbReference type="InterPro" id="IPR026960">
    <property type="entry name" value="RVT-Znf"/>
</dbReference>
<comment type="caution">
    <text evidence="2">The sequence shown here is derived from an EMBL/GenBank/DDBJ whole genome shotgun (WGS) entry which is preliminary data.</text>
</comment>
<dbReference type="Pfam" id="PF13456">
    <property type="entry name" value="RVT_3"/>
    <property type="match status" value="1"/>
</dbReference>
<dbReference type="InterPro" id="IPR043502">
    <property type="entry name" value="DNA/RNA_pol_sf"/>
</dbReference>
<dbReference type="GO" id="GO:0003964">
    <property type="term" value="F:RNA-directed DNA polymerase activity"/>
    <property type="evidence" value="ECO:0007669"/>
    <property type="project" value="UniProtKB-KW"/>
</dbReference>
<accession>A0AAV8G7B7</accession>
<keyword evidence="3" id="KW-1185">Reference proteome</keyword>
<dbReference type="Pfam" id="PF00078">
    <property type="entry name" value="RVT_1"/>
    <property type="match status" value="1"/>
</dbReference>
<dbReference type="SUPFAM" id="SSF56672">
    <property type="entry name" value="DNA/RNA polymerases"/>
    <property type="match status" value="1"/>
</dbReference>
<dbReference type="InterPro" id="IPR044730">
    <property type="entry name" value="RNase_H-like_dom_plant"/>
</dbReference>
<keyword evidence="2" id="KW-0695">RNA-directed DNA polymerase</keyword>
<evidence type="ECO:0000313" key="2">
    <source>
        <dbReference type="EMBL" id="KAJ4801583.1"/>
    </source>
</evidence>
<name>A0AAV8G7B7_9POAL</name>
<dbReference type="SUPFAM" id="SSF56219">
    <property type="entry name" value="DNase I-like"/>
    <property type="match status" value="1"/>
</dbReference>
<dbReference type="Gene3D" id="3.30.420.10">
    <property type="entry name" value="Ribonuclease H-like superfamily/Ribonuclease H"/>
    <property type="match status" value="1"/>
</dbReference>
<dbReference type="InterPro" id="IPR002156">
    <property type="entry name" value="RNaseH_domain"/>
</dbReference>
<dbReference type="Pfam" id="PF13966">
    <property type="entry name" value="zf-RVT"/>
    <property type="match status" value="1"/>
</dbReference>
<dbReference type="InterPro" id="IPR000477">
    <property type="entry name" value="RT_dom"/>
</dbReference>
<dbReference type="PROSITE" id="PS50878">
    <property type="entry name" value="RT_POL"/>
    <property type="match status" value="1"/>
</dbReference>
<protein>
    <submittedName>
        <fullName evidence="2">Reverse transcriptase</fullName>
    </submittedName>
</protein>
<dbReference type="CDD" id="cd06222">
    <property type="entry name" value="RNase_H_like"/>
    <property type="match status" value="1"/>
</dbReference>
<keyword evidence="2" id="KW-0548">Nucleotidyltransferase</keyword>
<sequence>MSLVAWNCCGSGGRATIPNLARVLQSTKACLAFVSETKCGTKKATRRIKKLPLKNHEVVPSVGSSGGLWLLWDDMVQVKVIERSVYFIFAEVKLIPSENPWLLGAIYGDPHDTVTEYIWDRIVHYSTSDPRPLCVIGDFNSIYAPFEKFGGTSRVKRKHRLFQTMITTSGLLDLGYHGPAYTWTNNRKPDSVILQRLDRALASVSWCSCYPDAKLFHLPRSNSDHCPILLRLKPEIKRERKNFKFENWWLYRPNFREVCEGAVRNTEQNWHSVTINLKKGVRKWLRKEKSPTTALSELEHQLSLVQSLSPSTETYALDRELQKSYNSHLLEVEAYWSQRATLKWALLGDSNTHFYHQSVAQRRRTNRISSVIVEEDVVITDESMVRRAFVNHYKEIYGSGVTRSSISFDSQFLRLLPKIPTHEAEYMAMRPTDQEITEAVFAISPDKASGPDGINARVVQTFWTEFAQSVLNEVHLFFETGHMDPHIASSNMVLIPKLDAPSRVTHYRPISVCNFMYKVISKVLCSRLKRVIGTLIFPNQTAFTPGRDISENIIVLREVMHSINTSNYVADSFCYKCDLSKAFDRMNWDFIFRVLAIYGFPGPYIEWIKACVTSARFSILFNGRADGFIEPKRGLRQGCSLSPYLFILCMDVLSRLLEFRASQGFITGIRIAQNAPRLTSIMFADDLIIFGEATVQQAMRTHETLDFFCQISGQRVGHEKSSIWFSRGTNLYQRQCIMRILNASVGEDSQIYLGVPVRASKPIHFDYLLNKVRRKINTWTARTLSQAGKVALIRSVIEPLIVFSTAGGPLPSTIASKIELMIRSFFWESGGKEKMHLISWDRITMHKRQGGLGLRKVEVLNGAMMLKTLWKIGCKEFEDTPWVQLLRAKYLSRKCLWLSGQPRNCTKLWRAIMHLRHYLKPHIKWQVGKGDKCMVYGEPWHDFWQALNPTSSRQRNLKLRDLSNSEGTSWAHDSLAGNLGVAMGLLITMLYPIPPMANNVRGDRLLYTPNASGSFSFKDACKLLQGATSPLPPMKSSVLKVIWHCPGLMPRVRLFLWKLINDGLPIHGTYASRLHQPVPTCQVCNQQPDLPLHALFRCAFAETFWFSSQLGMRMDCMPSDITELLFTMSQLLQGEKFVSFANLLWALWKSRCSFMYEGTCLTIASVSKLAEYYTRLSRLNTKFSIPKPLRNMWQLGQQYAEGGFSCCVDGSFSPPCSGGWAFVMHMNNILLRYEVKCGEAFSAFGTEVHALQMALHAALHIGMDTGTFFTDCLQLQQIIQGCINLDSVPWQDFNDTMNLLNMFRMHQGFICCYIPRENNLEAHQLANLARLDRVSYVNFTYPSFMFSHVTQLGCNLFLVQ</sequence>
<dbReference type="InterPro" id="IPR036691">
    <property type="entry name" value="Endo/exonu/phosph_ase_sf"/>
</dbReference>
<evidence type="ECO:0000259" key="1">
    <source>
        <dbReference type="PROSITE" id="PS50878"/>
    </source>
</evidence>
<proteinExistence type="predicted"/>
<evidence type="ECO:0000313" key="3">
    <source>
        <dbReference type="Proteomes" id="UP001140206"/>
    </source>
</evidence>
<dbReference type="InterPro" id="IPR012337">
    <property type="entry name" value="RNaseH-like_sf"/>
</dbReference>
<dbReference type="GO" id="GO:0003676">
    <property type="term" value="F:nucleic acid binding"/>
    <property type="evidence" value="ECO:0007669"/>
    <property type="project" value="InterPro"/>
</dbReference>
<dbReference type="PANTHER" id="PTHR33116:SF86">
    <property type="entry name" value="REVERSE TRANSCRIPTASE DOMAIN-CONTAINING PROTEIN"/>
    <property type="match status" value="1"/>
</dbReference>
<dbReference type="Proteomes" id="UP001140206">
    <property type="component" value="Chromosome 2"/>
</dbReference>
<gene>
    <name evidence="2" type="ORF">LUZ62_052829</name>
</gene>